<protein>
    <submittedName>
        <fullName evidence="3">DUF805 domain-containing protein</fullName>
    </submittedName>
</protein>
<dbReference type="EMBL" id="CP045503">
    <property type="protein sequence ID" value="QPG59995.1"/>
    <property type="molecule type" value="Genomic_DNA"/>
</dbReference>
<keyword evidence="4" id="KW-1185">Reference proteome</keyword>
<dbReference type="Proteomes" id="UP000316416">
    <property type="component" value="Chromosome"/>
</dbReference>
<organism evidence="3 4">
    <name type="scientific">Shewanella eurypsychrophilus</name>
    <dbReference type="NCBI Taxonomy" id="2593656"/>
    <lineage>
        <taxon>Bacteria</taxon>
        <taxon>Pseudomonadati</taxon>
        <taxon>Pseudomonadota</taxon>
        <taxon>Gammaproteobacteria</taxon>
        <taxon>Alteromonadales</taxon>
        <taxon>Shewanellaceae</taxon>
        <taxon>Shewanella</taxon>
    </lineage>
</organism>
<keyword evidence="2" id="KW-0472">Membrane</keyword>
<feature type="compositionally biased region" description="Basic and acidic residues" evidence="1">
    <location>
        <begin position="152"/>
        <end position="164"/>
    </location>
</feature>
<reference evidence="3" key="1">
    <citation type="submission" date="2021-07" db="EMBL/GenBank/DDBJ databases">
        <title>Shewanella sp. YLB-07 whole genome sequence.</title>
        <authorList>
            <person name="Yu L."/>
        </authorList>
    </citation>
    <scope>NUCLEOTIDE SEQUENCE</scope>
    <source>
        <strain evidence="3">YLB-08</strain>
    </source>
</reference>
<keyword evidence="2" id="KW-1133">Transmembrane helix</keyword>
<evidence type="ECO:0000256" key="2">
    <source>
        <dbReference type="SAM" id="Phobius"/>
    </source>
</evidence>
<accession>A0ABX6VBD6</accession>
<keyword evidence="2" id="KW-0812">Transmembrane</keyword>
<name>A0ABX6VBD6_9GAMM</name>
<feature type="transmembrane region" description="Helical" evidence="2">
    <location>
        <begin position="68"/>
        <end position="87"/>
    </location>
</feature>
<evidence type="ECO:0000256" key="1">
    <source>
        <dbReference type="SAM" id="MobiDB-lite"/>
    </source>
</evidence>
<feature type="transmembrane region" description="Helical" evidence="2">
    <location>
        <begin position="16"/>
        <end position="36"/>
    </location>
</feature>
<sequence length="359" mass="39129">MQYQSLLCIHGRDNGARFAVISASIYFVLIFGFLLIGQTSVMLILAGLLSPLLVLTTYRRVRDAARPIWYSGLPLIPLSLFSMALAFGNSTLLSSVAFFFALAVNAFLAMLASKSKVSRYQNGYAGPAAVAKSHANRRRVEPTLDADGSTSYREESDTESERGNASDNQQDWESSVSIRSFSASLQGWAVWGKQHPKILLSVAGGLLAITLLSGLWSLVSSSEEETVALTTLAVEEPVLTSAREEAKIPDGFSVLLEGNILIMRWLGETRTPGEIWSLASAQGDRSCTNLRFNNGTDYRTILVEYMPDTAIEARFSPLDTQAIITDIARRGSVKLCGYDFSLKGSQSALARNAAFIPYL</sequence>
<evidence type="ECO:0000313" key="4">
    <source>
        <dbReference type="Proteomes" id="UP000316416"/>
    </source>
</evidence>
<evidence type="ECO:0000313" key="3">
    <source>
        <dbReference type="EMBL" id="QPG59995.1"/>
    </source>
</evidence>
<dbReference type="RefSeq" id="WP_142873532.1">
    <property type="nucleotide sequence ID" value="NZ_CP045503.2"/>
</dbReference>
<feature type="region of interest" description="Disordered" evidence="1">
    <location>
        <begin position="135"/>
        <end position="171"/>
    </location>
</feature>
<feature type="transmembrane region" description="Helical" evidence="2">
    <location>
        <begin position="93"/>
        <end position="112"/>
    </location>
</feature>
<proteinExistence type="predicted"/>
<gene>
    <name evidence="3" type="ORF">FM038_023535</name>
</gene>
<feature type="transmembrane region" description="Helical" evidence="2">
    <location>
        <begin position="198"/>
        <end position="219"/>
    </location>
</feature>